<accession>A0A2U8VP61</accession>
<evidence type="ECO:0000313" key="1">
    <source>
        <dbReference type="EMBL" id="AWN35414.1"/>
    </source>
</evidence>
<keyword evidence="2" id="KW-1185">Reference proteome</keyword>
<evidence type="ECO:0000313" key="2">
    <source>
        <dbReference type="Proteomes" id="UP000246058"/>
    </source>
</evidence>
<dbReference type="KEGG" id="meti:DK427_06470"/>
<dbReference type="Proteomes" id="UP000246058">
    <property type="component" value="Chromosome"/>
</dbReference>
<dbReference type="AlphaFoldDB" id="A0A2U8VP61"/>
<protein>
    <submittedName>
        <fullName evidence="1">Uncharacterized protein</fullName>
    </submittedName>
</protein>
<name>A0A2U8VP61_9HYPH</name>
<reference evidence="1 2" key="1">
    <citation type="submission" date="2018-05" db="EMBL/GenBank/DDBJ databases">
        <title>Complete Genome Sequence of Methylobacterium sp. 17Sr1-43.</title>
        <authorList>
            <person name="Srinivasan S."/>
        </authorList>
    </citation>
    <scope>NUCLEOTIDE SEQUENCE [LARGE SCALE GENOMIC DNA]</scope>
    <source>
        <strain evidence="1 2">17Sr1-43</strain>
    </source>
</reference>
<gene>
    <name evidence="1" type="ORF">DK427_06470</name>
</gene>
<dbReference type="EMBL" id="CP029551">
    <property type="protein sequence ID" value="AWN35414.1"/>
    <property type="molecule type" value="Genomic_DNA"/>
</dbReference>
<proteinExistence type="predicted"/>
<sequence>MAPPKVGYPLRVNSIAILYEPTPLAASSNISRMIAAFASTTIQPSPLLSSQPGPIVENGMPSTALRRFVSIT</sequence>
<organism evidence="1 2">
    <name type="scientific">Methylobacterium radiodurans</name>
    <dbReference type="NCBI Taxonomy" id="2202828"/>
    <lineage>
        <taxon>Bacteria</taxon>
        <taxon>Pseudomonadati</taxon>
        <taxon>Pseudomonadota</taxon>
        <taxon>Alphaproteobacteria</taxon>
        <taxon>Hyphomicrobiales</taxon>
        <taxon>Methylobacteriaceae</taxon>
        <taxon>Methylobacterium</taxon>
    </lineage>
</organism>